<dbReference type="PROSITE" id="PS50857">
    <property type="entry name" value="COX2_CUA"/>
    <property type="match status" value="1"/>
</dbReference>
<gene>
    <name evidence="6" type="ORF">HDF14_004542</name>
</gene>
<evidence type="ECO:0000259" key="5">
    <source>
        <dbReference type="PROSITE" id="PS50857"/>
    </source>
</evidence>
<protein>
    <submittedName>
        <fullName evidence="6">Cytochrome c oxidase subunit 2</fullName>
    </submittedName>
</protein>
<keyword evidence="2" id="KW-0479">Metal-binding</keyword>
<keyword evidence="3" id="KW-0186">Copper</keyword>
<dbReference type="Proteomes" id="UP000535182">
    <property type="component" value="Unassembled WGS sequence"/>
</dbReference>
<dbReference type="InterPro" id="IPR001505">
    <property type="entry name" value="Copper_CuA"/>
</dbReference>
<comment type="subcellular location">
    <subcellularLocation>
        <location evidence="1">Cell envelope</location>
    </subcellularLocation>
</comment>
<evidence type="ECO:0000256" key="1">
    <source>
        <dbReference type="ARBA" id="ARBA00004196"/>
    </source>
</evidence>
<dbReference type="InterPro" id="IPR051403">
    <property type="entry name" value="NosZ/Cyto_c_oxidase_sub2"/>
</dbReference>
<organism evidence="6 7">
    <name type="scientific">Tunturiibacter gelidiferens</name>
    <dbReference type="NCBI Taxonomy" id="3069689"/>
    <lineage>
        <taxon>Bacteria</taxon>
        <taxon>Pseudomonadati</taxon>
        <taxon>Acidobacteriota</taxon>
        <taxon>Terriglobia</taxon>
        <taxon>Terriglobales</taxon>
        <taxon>Acidobacteriaceae</taxon>
        <taxon>Tunturiibacter</taxon>
    </lineage>
</organism>
<proteinExistence type="predicted"/>
<evidence type="ECO:0000256" key="3">
    <source>
        <dbReference type="ARBA" id="ARBA00023008"/>
    </source>
</evidence>
<dbReference type="GO" id="GO:0005507">
    <property type="term" value="F:copper ion binding"/>
    <property type="evidence" value="ECO:0007669"/>
    <property type="project" value="InterPro"/>
</dbReference>
<dbReference type="InterPro" id="IPR002429">
    <property type="entry name" value="CcO_II-like_C"/>
</dbReference>
<dbReference type="PANTHER" id="PTHR42838">
    <property type="entry name" value="CYTOCHROME C OXIDASE SUBUNIT II"/>
    <property type="match status" value="1"/>
</dbReference>
<name>A0A9X0QIE8_9BACT</name>
<dbReference type="EMBL" id="JACHEB010000012">
    <property type="protein sequence ID" value="MBB5330905.1"/>
    <property type="molecule type" value="Genomic_DNA"/>
</dbReference>
<keyword evidence="4" id="KW-0732">Signal</keyword>
<evidence type="ECO:0000256" key="2">
    <source>
        <dbReference type="ARBA" id="ARBA00022723"/>
    </source>
</evidence>
<dbReference type="AlphaFoldDB" id="A0A9X0QIE8"/>
<evidence type="ECO:0000313" key="7">
    <source>
        <dbReference type="Proteomes" id="UP000535182"/>
    </source>
</evidence>
<reference evidence="6 7" key="1">
    <citation type="submission" date="2020-08" db="EMBL/GenBank/DDBJ databases">
        <title>Genomic Encyclopedia of Type Strains, Phase IV (KMG-V): Genome sequencing to study the core and pangenomes of soil and plant-associated prokaryotes.</title>
        <authorList>
            <person name="Whitman W."/>
        </authorList>
    </citation>
    <scope>NUCLEOTIDE SEQUENCE [LARGE SCALE GENOMIC DNA]</scope>
    <source>
        <strain evidence="6 7">X5P2</strain>
    </source>
</reference>
<evidence type="ECO:0000256" key="4">
    <source>
        <dbReference type="SAM" id="SignalP"/>
    </source>
</evidence>
<sequence length="122" mass="12960">MTYKVSAKAVLVSILSIGSFVAPGFASTSDAPITVNVSVKRFAYEPSQITLKKGEPVVIKLTTEDVAHGLKFKELNLNTKIEKGKTAELAFTPTQTGDFVGHCSVFCGSGHGSMTLTLHVTD</sequence>
<comment type="caution">
    <text evidence="6">The sequence shown here is derived from an EMBL/GenBank/DDBJ whole genome shotgun (WGS) entry which is preliminary data.</text>
</comment>
<dbReference type="RefSeq" id="WP_183980760.1">
    <property type="nucleotide sequence ID" value="NZ_JACHEB010000012.1"/>
</dbReference>
<feature type="chain" id="PRO_5040723861" evidence="4">
    <location>
        <begin position="22"/>
        <end position="122"/>
    </location>
</feature>
<dbReference type="Gene3D" id="2.60.40.420">
    <property type="entry name" value="Cupredoxins - blue copper proteins"/>
    <property type="match status" value="1"/>
</dbReference>
<dbReference type="InterPro" id="IPR028096">
    <property type="entry name" value="EfeO_Cupredoxin"/>
</dbReference>
<dbReference type="SUPFAM" id="SSF49503">
    <property type="entry name" value="Cupredoxins"/>
    <property type="match status" value="1"/>
</dbReference>
<evidence type="ECO:0000313" key="6">
    <source>
        <dbReference type="EMBL" id="MBB5330905.1"/>
    </source>
</evidence>
<feature type="signal peptide" evidence="4">
    <location>
        <begin position="1"/>
        <end position="21"/>
    </location>
</feature>
<feature type="domain" description="Cytochrome oxidase subunit II copper A binding" evidence="5">
    <location>
        <begin position="30"/>
        <end position="122"/>
    </location>
</feature>
<dbReference type="PANTHER" id="PTHR42838:SF2">
    <property type="entry name" value="NITROUS-OXIDE REDUCTASE"/>
    <property type="match status" value="1"/>
</dbReference>
<keyword evidence="7" id="KW-1185">Reference proteome</keyword>
<dbReference type="GO" id="GO:0004129">
    <property type="term" value="F:cytochrome-c oxidase activity"/>
    <property type="evidence" value="ECO:0007669"/>
    <property type="project" value="InterPro"/>
</dbReference>
<dbReference type="PROSITE" id="PS00078">
    <property type="entry name" value="COX2"/>
    <property type="match status" value="1"/>
</dbReference>
<dbReference type="InterPro" id="IPR008972">
    <property type="entry name" value="Cupredoxin"/>
</dbReference>
<accession>A0A9X0QIE8</accession>
<dbReference type="GO" id="GO:0030313">
    <property type="term" value="C:cell envelope"/>
    <property type="evidence" value="ECO:0007669"/>
    <property type="project" value="UniProtKB-SubCell"/>
</dbReference>
<dbReference type="Pfam" id="PF13473">
    <property type="entry name" value="Cupredoxin_1"/>
    <property type="match status" value="1"/>
</dbReference>
<dbReference type="GO" id="GO:0016020">
    <property type="term" value="C:membrane"/>
    <property type="evidence" value="ECO:0007669"/>
    <property type="project" value="InterPro"/>
</dbReference>